<evidence type="ECO:0000313" key="3">
    <source>
        <dbReference type="Proteomes" id="UP000004995"/>
    </source>
</evidence>
<proteinExistence type="predicted"/>
<evidence type="ECO:0000313" key="2">
    <source>
        <dbReference type="EnsemblPlants" id="KQL16170"/>
    </source>
</evidence>
<dbReference type="HOGENOM" id="CLU_044302_0_0_1"/>
<dbReference type="EMBL" id="AGNK02001879">
    <property type="status" value="NOT_ANNOTATED_CDS"/>
    <property type="molecule type" value="Genomic_DNA"/>
</dbReference>
<reference evidence="2" key="2">
    <citation type="submission" date="2018-08" db="UniProtKB">
        <authorList>
            <consortium name="EnsemblPlants"/>
        </authorList>
    </citation>
    <scope>IDENTIFICATION</scope>
    <source>
        <strain evidence="2">Yugu1</strain>
    </source>
</reference>
<keyword evidence="1" id="KW-0175">Coiled coil</keyword>
<dbReference type="AlphaFoldDB" id="K3ZDE1"/>
<evidence type="ECO:0000256" key="1">
    <source>
        <dbReference type="SAM" id="Coils"/>
    </source>
</evidence>
<dbReference type="EnsemblPlants" id="KQL16170">
    <property type="protein sequence ID" value="KQL16170"/>
    <property type="gene ID" value="SETIT_024577mg"/>
</dbReference>
<feature type="coiled-coil region" evidence="1">
    <location>
        <begin position="138"/>
        <end position="199"/>
    </location>
</feature>
<name>K3ZDE1_SETIT</name>
<keyword evidence="3" id="KW-1185">Reference proteome</keyword>
<dbReference type="Proteomes" id="UP000004995">
    <property type="component" value="Unassembled WGS sequence"/>
</dbReference>
<reference evidence="3" key="1">
    <citation type="journal article" date="2012" name="Nat. Biotechnol.">
        <title>Reference genome sequence of the model plant Setaria.</title>
        <authorList>
            <person name="Bennetzen J.L."/>
            <person name="Schmutz J."/>
            <person name="Wang H."/>
            <person name="Percifield R."/>
            <person name="Hawkins J."/>
            <person name="Pontaroli A.C."/>
            <person name="Estep M."/>
            <person name="Feng L."/>
            <person name="Vaughn J.N."/>
            <person name="Grimwood J."/>
            <person name="Jenkins J."/>
            <person name="Barry K."/>
            <person name="Lindquist E."/>
            <person name="Hellsten U."/>
            <person name="Deshpande S."/>
            <person name="Wang X."/>
            <person name="Wu X."/>
            <person name="Mitros T."/>
            <person name="Triplett J."/>
            <person name="Yang X."/>
            <person name="Ye C.Y."/>
            <person name="Mauro-Herrera M."/>
            <person name="Wang L."/>
            <person name="Li P."/>
            <person name="Sharma M."/>
            <person name="Sharma R."/>
            <person name="Ronald P.C."/>
            <person name="Panaud O."/>
            <person name="Kellogg E.A."/>
            <person name="Brutnell T.P."/>
            <person name="Doust A.N."/>
            <person name="Tuskan G.A."/>
            <person name="Rokhsar D."/>
            <person name="Devos K.M."/>
        </authorList>
    </citation>
    <scope>NUCLEOTIDE SEQUENCE [LARGE SCALE GENOMIC DNA]</scope>
    <source>
        <strain evidence="3">cv. Yugu1</strain>
    </source>
</reference>
<dbReference type="InParanoid" id="K3ZDE1"/>
<accession>K3ZDE1</accession>
<organism evidence="2 3">
    <name type="scientific">Setaria italica</name>
    <name type="common">Foxtail millet</name>
    <name type="synonym">Panicum italicum</name>
    <dbReference type="NCBI Taxonomy" id="4555"/>
    <lineage>
        <taxon>Eukaryota</taxon>
        <taxon>Viridiplantae</taxon>
        <taxon>Streptophyta</taxon>
        <taxon>Embryophyta</taxon>
        <taxon>Tracheophyta</taxon>
        <taxon>Spermatophyta</taxon>
        <taxon>Magnoliopsida</taxon>
        <taxon>Liliopsida</taxon>
        <taxon>Poales</taxon>
        <taxon>Poaceae</taxon>
        <taxon>PACMAD clade</taxon>
        <taxon>Panicoideae</taxon>
        <taxon>Panicodae</taxon>
        <taxon>Paniceae</taxon>
        <taxon>Cenchrinae</taxon>
        <taxon>Setaria</taxon>
    </lineage>
</organism>
<sequence length="237" mass="27100">VVVVSISPSNVNRSKLTQEEEKCLQLNAQASYVLIRALSEDVLDAIMDEDDDYHTNHDAHCIWITLKDMYGACEYHSQNGMKLEVPVLETGCSSSISEVTVDCSLSKDDSCHRPHEESTCPNHSCSHHVQVKRQEDYLIERLKELKSLKEEMRKLNESNVSLFDKFLIESCDDLITQENENLKQEVEKLKMDLSRLKDRSIAQPSQNNRDSMVKKFEKGSTLQCSYNNSIKSIAKLK</sequence>
<protein>
    <submittedName>
        <fullName evidence="2">Uncharacterized protein</fullName>
    </submittedName>
</protein>
<dbReference type="Gramene" id="KQL16170">
    <property type="protein sequence ID" value="KQL16170"/>
    <property type="gene ID" value="SETIT_024577mg"/>
</dbReference>